<accession>A0A1M5IJX5</accession>
<feature type="domain" description="FAD-binding FR-type" evidence="2">
    <location>
        <begin position="97"/>
        <end position="195"/>
    </location>
</feature>
<dbReference type="PROSITE" id="PS51384">
    <property type="entry name" value="FAD_FR"/>
    <property type="match status" value="1"/>
</dbReference>
<dbReference type="CDD" id="cd00207">
    <property type="entry name" value="fer2"/>
    <property type="match status" value="1"/>
</dbReference>
<dbReference type="InterPro" id="IPR039261">
    <property type="entry name" value="FNR_nucleotide-bd"/>
</dbReference>
<proteinExistence type="predicted"/>
<dbReference type="SUPFAM" id="SSF63380">
    <property type="entry name" value="Riboflavin synthase domain-like"/>
    <property type="match status" value="1"/>
</dbReference>
<dbReference type="Gene3D" id="2.40.30.10">
    <property type="entry name" value="Translation factors"/>
    <property type="match status" value="1"/>
</dbReference>
<sequence>MFTINLKNDTRFICASEDTILIGAQKENLTLDYSCKTGRCQSCKAKVVKGTSLAIVEETGLSEQDKTEGYILTCVRTPTSDLTLHIEDLSSYSLEKVKTIPSKIDFISKISSNVIELHLRIPPNASFNYLSGQYINIIKGDYKRSYSIANTSSASNLVFFIKNYGGGRFSNYLFNEAKINDLLRIEGPIGTFFYRKTPKTNIVFFATGTGIAPVKAILEQMNESHSDLIDKNIYLFFGGRNEEDLFWKPDFKNIKVNFIPVLSRGNADWNGEKGYVQDIVLAKKIDLSDTVLYACGSENMIKDSRVLTIENGLSEDAFYSDAFISS</sequence>
<organism evidence="3 4">
    <name type="scientific">Flavobacterium fluvii</name>
    <dbReference type="NCBI Taxonomy" id="468056"/>
    <lineage>
        <taxon>Bacteria</taxon>
        <taxon>Pseudomonadati</taxon>
        <taxon>Bacteroidota</taxon>
        <taxon>Flavobacteriia</taxon>
        <taxon>Flavobacteriales</taxon>
        <taxon>Flavobacteriaceae</taxon>
        <taxon>Flavobacterium</taxon>
    </lineage>
</organism>
<dbReference type="EMBL" id="FQWB01000003">
    <property type="protein sequence ID" value="SHG28561.1"/>
    <property type="molecule type" value="Genomic_DNA"/>
</dbReference>
<reference evidence="4" key="1">
    <citation type="submission" date="2016-11" db="EMBL/GenBank/DDBJ databases">
        <authorList>
            <person name="Varghese N."/>
            <person name="Submissions S."/>
        </authorList>
    </citation>
    <scope>NUCLEOTIDE SEQUENCE [LARGE SCALE GENOMIC DNA]</scope>
    <source>
        <strain evidence="4">DSM 19978</strain>
    </source>
</reference>
<protein>
    <submittedName>
        <fullName evidence="3">CDP-4-dehydro-6-deoxyglucose reductase</fullName>
    </submittedName>
</protein>
<feature type="domain" description="2Fe-2S ferredoxin-type" evidence="1">
    <location>
        <begin position="2"/>
        <end position="90"/>
    </location>
</feature>
<dbReference type="PROSITE" id="PS51085">
    <property type="entry name" value="2FE2S_FER_2"/>
    <property type="match status" value="1"/>
</dbReference>
<dbReference type="InterPro" id="IPR001709">
    <property type="entry name" value="Flavoprot_Pyr_Nucl_cyt_Rdtase"/>
</dbReference>
<dbReference type="PANTHER" id="PTHR47354">
    <property type="entry name" value="NADH OXIDOREDUCTASE HCR"/>
    <property type="match status" value="1"/>
</dbReference>
<dbReference type="InterPro" id="IPR017927">
    <property type="entry name" value="FAD-bd_FR_type"/>
</dbReference>
<dbReference type="GO" id="GO:0016491">
    <property type="term" value="F:oxidoreductase activity"/>
    <property type="evidence" value="ECO:0007669"/>
    <property type="project" value="InterPro"/>
</dbReference>
<dbReference type="Gene3D" id="3.10.20.30">
    <property type="match status" value="1"/>
</dbReference>
<dbReference type="OrthoDB" id="9789468at2"/>
<evidence type="ECO:0000259" key="1">
    <source>
        <dbReference type="PROSITE" id="PS51085"/>
    </source>
</evidence>
<name>A0A1M5IJX5_9FLAO</name>
<dbReference type="PANTHER" id="PTHR47354:SF5">
    <property type="entry name" value="PROTEIN RFBI"/>
    <property type="match status" value="1"/>
</dbReference>
<dbReference type="InterPro" id="IPR050415">
    <property type="entry name" value="MRET"/>
</dbReference>
<dbReference type="InterPro" id="IPR036010">
    <property type="entry name" value="2Fe-2S_ferredoxin-like_sf"/>
</dbReference>
<dbReference type="SUPFAM" id="SSF54292">
    <property type="entry name" value="2Fe-2S ferredoxin-like"/>
    <property type="match status" value="1"/>
</dbReference>
<dbReference type="Pfam" id="PF00111">
    <property type="entry name" value="Fer2"/>
    <property type="match status" value="1"/>
</dbReference>
<dbReference type="InterPro" id="IPR012675">
    <property type="entry name" value="Beta-grasp_dom_sf"/>
</dbReference>
<evidence type="ECO:0000313" key="3">
    <source>
        <dbReference type="EMBL" id="SHG28561.1"/>
    </source>
</evidence>
<dbReference type="Pfam" id="PF00175">
    <property type="entry name" value="NAD_binding_1"/>
    <property type="match status" value="1"/>
</dbReference>
<dbReference type="Gene3D" id="3.40.50.80">
    <property type="entry name" value="Nucleotide-binding domain of ferredoxin-NADP reductase (FNR) module"/>
    <property type="match status" value="1"/>
</dbReference>
<dbReference type="Proteomes" id="UP000184516">
    <property type="component" value="Unassembled WGS sequence"/>
</dbReference>
<dbReference type="SUPFAM" id="SSF52343">
    <property type="entry name" value="Ferredoxin reductase-like, C-terminal NADP-linked domain"/>
    <property type="match status" value="1"/>
</dbReference>
<dbReference type="InterPro" id="IPR008333">
    <property type="entry name" value="Cbr1-like_FAD-bd_dom"/>
</dbReference>
<gene>
    <name evidence="3" type="ORF">SAMN05443549_103126</name>
</gene>
<dbReference type="STRING" id="468056.SAMN05443549_103126"/>
<dbReference type="InterPro" id="IPR017938">
    <property type="entry name" value="Riboflavin_synthase-like_b-brl"/>
</dbReference>
<dbReference type="AlphaFoldDB" id="A0A1M5IJX5"/>
<evidence type="ECO:0000259" key="2">
    <source>
        <dbReference type="PROSITE" id="PS51384"/>
    </source>
</evidence>
<dbReference type="RefSeq" id="WP_073369751.1">
    <property type="nucleotide sequence ID" value="NZ_FQWB01000003.1"/>
</dbReference>
<keyword evidence="4" id="KW-1185">Reference proteome</keyword>
<dbReference type="InterPro" id="IPR001433">
    <property type="entry name" value="OxRdtase_FAD/NAD-bd"/>
</dbReference>
<dbReference type="PRINTS" id="PR00371">
    <property type="entry name" value="FPNCR"/>
</dbReference>
<evidence type="ECO:0000313" key="4">
    <source>
        <dbReference type="Proteomes" id="UP000184516"/>
    </source>
</evidence>
<dbReference type="PRINTS" id="PR00410">
    <property type="entry name" value="PHEHYDRXLASE"/>
</dbReference>
<dbReference type="InterPro" id="IPR001041">
    <property type="entry name" value="2Fe-2S_ferredoxin-type"/>
</dbReference>
<dbReference type="Pfam" id="PF00970">
    <property type="entry name" value="FAD_binding_6"/>
    <property type="match status" value="1"/>
</dbReference>
<dbReference type="GO" id="GO:0051536">
    <property type="term" value="F:iron-sulfur cluster binding"/>
    <property type="evidence" value="ECO:0007669"/>
    <property type="project" value="InterPro"/>
</dbReference>